<name>A0A7C6Z3A9_9FIRM</name>
<evidence type="ECO:0000256" key="4">
    <source>
        <dbReference type="ARBA" id="ARBA00022927"/>
    </source>
</evidence>
<keyword evidence="3" id="KW-0812">Transmembrane</keyword>
<keyword evidence="7" id="KW-0472">Membrane</keyword>
<comment type="caution">
    <text evidence="9">The sequence shown here is derived from an EMBL/GenBank/DDBJ whole genome shotgun (WGS) entry which is preliminary data.</text>
</comment>
<keyword evidence="6" id="KW-0811">Translocation</keyword>
<evidence type="ECO:0000313" key="10">
    <source>
        <dbReference type="Proteomes" id="UP000553059"/>
    </source>
</evidence>
<dbReference type="EMBL" id="DUTF01000123">
    <property type="protein sequence ID" value="HHY26188.1"/>
    <property type="molecule type" value="Genomic_DNA"/>
</dbReference>
<dbReference type="InterPro" id="IPR003369">
    <property type="entry name" value="TatA/B/E"/>
</dbReference>
<feature type="region of interest" description="Disordered" evidence="8">
    <location>
        <begin position="58"/>
        <end position="135"/>
    </location>
</feature>
<evidence type="ECO:0000256" key="1">
    <source>
        <dbReference type="ARBA" id="ARBA00004167"/>
    </source>
</evidence>
<evidence type="ECO:0000313" key="9">
    <source>
        <dbReference type="EMBL" id="HHY26188.1"/>
    </source>
</evidence>
<dbReference type="AlphaFoldDB" id="A0A7C6Z3A9"/>
<dbReference type="Gene3D" id="1.20.5.3310">
    <property type="match status" value="1"/>
</dbReference>
<keyword evidence="4" id="KW-0653">Protein transport</keyword>
<proteinExistence type="predicted"/>
<organism evidence="9 10">
    <name type="scientific">Desulfitobacterium dehalogenans</name>
    <dbReference type="NCBI Taxonomy" id="36854"/>
    <lineage>
        <taxon>Bacteria</taxon>
        <taxon>Bacillati</taxon>
        <taxon>Bacillota</taxon>
        <taxon>Clostridia</taxon>
        <taxon>Eubacteriales</taxon>
        <taxon>Desulfitobacteriaceae</taxon>
        <taxon>Desulfitobacterium</taxon>
    </lineage>
</organism>
<evidence type="ECO:0000256" key="8">
    <source>
        <dbReference type="SAM" id="MobiDB-lite"/>
    </source>
</evidence>
<dbReference type="Pfam" id="PF02416">
    <property type="entry name" value="TatA_B_E"/>
    <property type="match status" value="1"/>
</dbReference>
<dbReference type="Proteomes" id="UP000553059">
    <property type="component" value="Unassembled WGS sequence"/>
</dbReference>
<dbReference type="GO" id="GO:0015031">
    <property type="term" value="P:protein transport"/>
    <property type="evidence" value="ECO:0007669"/>
    <property type="project" value="UniProtKB-KW"/>
</dbReference>
<evidence type="ECO:0000256" key="2">
    <source>
        <dbReference type="ARBA" id="ARBA00022448"/>
    </source>
</evidence>
<dbReference type="PANTHER" id="PTHR33162:SF1">
    <property type="entry name" value="SEC-INDEPENDENT PROTEIN TRANSLOCASE PROTEIN TATA, CHLOROPLASTIC"/>
    <property type="match status" value="1"/>
</dbReference>
<accession>A0A7C6Z3A9</accession>
<keyword evidence="2" id="KW-0813">Transport</keyword>
<reference evidence="9 10" key="1">
    <citation type="journal article" date="2020" name="Biotechnol. Biofuels">
        <title>New insights from the biogas microbiome by comprehensive genome-resolved metagenomics of nearly 1600 species originating from multiple anaerobic digesters.</title>
        <authorList>
            <person name="Campanaro S."/>
            <person name="Treu L."/>
            <person name="Rodriguez-R L.M."/>
            <person name="Kovalovszki A."/>
            <person name="Ziels R.M."/>
            <person name="Maus I."/>
            <person name="Zhu X."/>
            <person name="Kougias P.G."/>
            <person name="Basile A."/>
            <person name="Luo G."/>
            <person name="Schluter A."/>
            <person name="Konstantinidis K.T."/>
            <person name="Angelidaki I."/>
        </authorList>
    </citation>
    <scope>NUCLEOTIDE SEQUENCE [LARGE SCALE GENOMIC DNA]</scope>
    <source>
        <strain evidence="9">AS05jafATM_4</strain>
    </source>
</reference>
<evidence type="ECO:0000256" key="5">
    <source>
        <dbReference type="ARBA" id="ARBA00022989"/>
    </source>
</evidence>
<sequence>MSFNELIILMVIALVLFGPEDLPDVARAIGKVVFEVKKIAGDMTKEFQDAVNTPSNVLKKTLDDTLKTPAPKKSSQDEKKATATTPSTVAEATPEAEDPAIDEKATPNQDDEELLTYDDEDPLAELPQDVVSYDK</sequence>
<feature type="compositionally biased region" description="Acidic residues" evidence="8">
    <location>
        <begin position="109"/>
        <end position="123"/>
    </location>
</feature>
<evidence type="ECO:0000256" key="6">
    <source>
        <dbReference type="ARBA" id="ARBA00023010"/>
    </source>
</evidence>
<protein>
    <submittedName>
        <fullName evidence="9">Twin-arginine translocase TatA/TatE family subunit</fullName>
    </submittedName>
</protein>
<evidence type="ECO:0000256" key="3">
    <source>
        <dbReference type="ARBA" id="ARBA00022692"/>
    </source>
</evidence>
<keyword evidence="5" id="KW-1133">Transmembrane helix</keyword>
<evidence type="ECO:0000256" key="7">
    <source>
        <dbReference type="ARBA" id="ARBA00023136"/>
    </source>
</evidence>
<dbReference type="GO" id="GO:0016020">
    <property type="term" value="C:membrane"/>
    <property type="evidence" value="ECO:0007669"/>
    <property type="project" value="UniProtKB-SubCell"/>
</dbReference>
<gene>
    <name evidence="9" type="ORF">GX523_05450</name>
</gene>
<dbReference type="PANTHER" id="PTHR33162">
    <property type="entry name" value="SEC-INDEPENDENT PROTEIN TRANSLOCASE PROTEIN TATA, CHLOROPLASTIC"/>
    <property type="match status" value="1"/>
</dbReference>
<comment type="subcellular location">
    <subcellularLocation>
        <location evidence="1">Membrane</location>
        <topology evidence="1">Single-pass membrane protein</topology>
    </subcellularLocation>
</comment>